<dbReference type="Pfam" id="PF00270">
    <property type="entry name" value="DEAD"/>
    <property type="match status" value="1"/>
</dbReference>
<evidence type="ECO:0000256" key="6">
    <source>
        <dbReference type="ARBA" id="ARBA00022801"/>
    </source>
</evidence>
<dbReference type="InterPro" id="IPR036388">
    <property type="entry name" value="WH-like_DNA-bd_sf"/>
</dbReference>
<feature type="domain" description="HRDC" evidence="15">
    <location>
        <begin position="539"/>
        <end position="613"/>
    </location>
</feature>
<gene>
    <name evidence="18" type="primary">recQ_3</name>
    <name evidence="18" type="ORF">ENSA7_82980</name>
</gene>
<dbReference type="GO" id="GO:0016787">
    <property type="term" value="F:hydrolase activity"/>
    <property type="evidence" value="ECO:0007669"/>
    <property type="project" value="UniProtKB-KW"/>
</dbReference>
<dbReference type="InterPro" id="IPR044876">
    <property type="entry name" value="HRDC_dom_sf"/>
</dbReference>
<dbReference type="Pfam" id="PF00271">
    <property type="entry name" value="Helicase_C"/>
    <property type="match status" value="1"/>
</dbReference>
<feature type="domain" description="Helicase C-terminal" evidence="17">
    <location>
        <begin position="240"/>
        <end position="387"/>
    </location>
</feature>
<evidence type="ECO:0000313" key="19">
    <source>
        <dbReference type="Proteomes" id="UP000238823"/>
    </source>
</evidence>
<dbReference type="PROSITE" id="PS51194">
    <property type="entry name" value="HELICASE_CTER"/>
    <property type="match status" value="1"/>
</dbReference>
<dbReference type="GO" id="GO:0006310">
    <property type="term" value="P:DNA recombination"/>
    <property type="evidence" value="ECO:0007669"/>
    <property type="project" value="InterPro"/>
</dbReference>
<evidence type="ECO:0000256" key="4">
    <source>
        <dbReference type="ARBA" id="ARBA00022723"/>
    </source>
</evidence>
<dbReference type="GO" id="GO:0046872">
    <property type="term" value="F:metal ion binding"/>
    <property type="evidence" value="ECO:0007669"/>
    <property type="project" value="UniProtKB-KW"/>
</dbReference>
<accession>A0A2S9XC24</accession>
<dbReference type="AlphaFoldDB" id="A0A2S9XC24"/>
<dbReference type="InterPro" id="IPR036390">
    <property type="entry name" value="WH_DNA-bd_sf"/>
</dbReference>
<keyword evidence="4" id="KW-0479">Metal-binding</keyword>
<keyword evidence="5" id="KW-0547">Nucleotide-binding</keyword>
<evidence type="ECO:0000256" key="13">
    <source>
        <dbReference type="ARBA" id="ARBA00044535"/>
    </source>
</evidence>
<dbReference type="SMART" id="SM00487">
    <property type="entry name" value="DEXDc"/>
    <property type="match status" value="1"/>
</dbReference>
<protein>
    <recommendedName>
        <fullName evidence="13">ATP-dependent DNA helicase RecQ</fullName>
        <ecNumber evidence="12">5.6.2.4</ecNumber>
    </recommendedName>
    <alternativeName>
        <fullName evidence="14">DNA 3'-5' helicase RecQ</fullName>
    </alternativeName>
</protein>
<dbReference type="EMBL" id="PVNL01000192">
    <property type="protein sequence ID" value="PRP90413.1"/>
    <property type="molecule type" value="Genomic_DNA"/>
</dbReference>
<evidence type="ECO:0000256" key="5">
    <source>
        <dbReference type="ARBA" id="ARBA00022741"/>
    </source>
</evidence>
<dbReference type="PROSITE" id="PS50967">
    <property type="entry name" value="HRDC"/>
    <property type="match status" value="1"/>
</dbReference>
<evidence type="ECO:0000256" key="10">
    <source>
        <dbReference type="ARBA" id="ARBA00023235"/>
    </source>
</evidence>
<dbReference type="PANTHER" id="PTHR13710">
    <property type="entry name" value="DNA HELICASE RECQ FAMILY MEMBER"/>
    <property type="match status" value="1"/>
</dbReference>
<keyword evidence="8" id="KW-0067">ATP-binding</keyword>
<sequence length="613" mass="66669">MFSGARAEDVVESNVASLDGPTLVLREVFGHADFRPGQRRAVDAVVAGRDAVVLLPTGSGKSLCFQVPAVLLARAGRGCTVVVSPLLALMHDQVRALRELGIKAEALNSNLTAAEQLRVVRAFEAGEVELLYVSPERAAQRRFRLSLERPRVALVAIDEAHCVSQWGHDFRPEYLRLHELRRRVACPVIALTATATRRVLDELISGLQLVDPERVEGSFARANLEFEVHAIATDAARVAALTRAIAAAERGRVIVYCSTRKQTQRVCKALVKAGVGAGYYHAGRTKLARERAEAAFASGKKRVLVATNAFGMGVDFPDVRLLVHFATPGSVEAYYQEAGRAGRDGHASRCVLFYGASDLMTQRRLGIPKRSSASQRARVESALDAMVAYVRTRACRQQAMSEYFGATEAAEPCGRCDCCRGEATPIVAKPVAAVATPVPAGLAEAILTALQDLQKPTGRLNLTRALRGSKAKSMRQLGLDRFAHHGAFADHKEAEVLAALDALLASGALVIKGRKYEKLWVAGATQSPTPGRAPASRKGRARSELARELENYRRRVARRLACKPYMVFHRKVIAAVDRQRPQTLEDLARVPGLGAIKIDEYGEDILDLTRRLG</sequence>
<feature type="domain" description="Helicase ATP-binding" evidence="16">
    <location>
        <begin position="42"/>
        <end position="213"/>
    </location>
</feature>
<evidence type="ECO:0000259" key="16">
    <source>
        <dbReference type="PROSITE" id="PS51192"/>
    </source>
</evidence>
<dbReference type="InterPro" id="IPR032284">
    <property type="entry name" value="RecQ_Zn-bd"/>
</dbReference>
<dbReference type="SUPFAM" id="SSF52540">
    <property type="entry name" value="P-loop containing nucleoside triphosphate hydrolases"/>
    <property type="match status" value="1"/>
</dbReference>
<dbReference type="Gene3D" id="3.40.50.300">
    <property type="entry name" value="P-loop containing nucleotide triphosphate hydrolases"/>
    <property type="match status" value="2"/>
</dbReference>
<dbReference type="GO" id="GO:0006260">
    <property type="term" value="P:DNA replication"/>
    <property type="evidence" value="ECO:0007669"/>
    <property type="project" value="InterPro"/>
</dbReference>
<evidence type="ECO:0000256" key="14">
    <source>
        <dbReference type="ARBA" id="ARBA00044550"/>
    </source>
</evidence>
<evidence type="ECO:0000256" key="2">
    <source>
        <dbReference type="ARBA" id="ARBA00001947"/>
    </source>
</evidence>
<dbReference type="GO" id="GO:0005524">
    <property type="term" value="F:ATP binding"/>
    <property type="evidence" value="ECO:0007669"/>
    <property type="project" value="UniProtKB-KW"/>
</dbReference>
<dbReference type="GO" id="GO:0009378">
    <property type="term" value="F:four-way junction helicase activity"/>
    <property type="evidence" value="ECO:0007669"/>
    <property type="project" value="TreeGrafter"/>
</dbReference>
<comment type="caution">
    <text evidence="18">The sequence shown here is derived from an EMBL/GenBank/DDBJ whole genome shotgun (WGS) entry which is preliminary data.</text>
</comment>
<dbReference type="InterPro" id="IPR001650">
    <property type="entry name" value="Helicase_C-like"/>
</dbReference>
<keyword evidence="6 18" id="KW-0378">Hydrolase</keyword>
<dbReference type="SUPFAM" id="SSF47819">
    <property type="entry name" value="HRDC-like"/>
    <property type="match status" value="1"/>
</dbReference>
<reference evidence="18 19" key="1">
    <citation type="submission" date="2018-03" db="EMBL/GenBank/DDBJ databases">
        <title>Draft Genome Sequences of the Obligatory Marine Myxobacteria Enhygromyxa salina SWB007.</title>
        <authorList>
            <person name="Poehlein A."/>
            <person name="Moghaddam J.A."/>
            <person name="Harms H."/>
            <person name="Alanjari M."/>
            <person name="Koenig G.M."/>
            <person name="Daniel R."/>
            <person name="Schaeberle T.F."/>
        </authorList>
    </citation>
    <scope>NUCLEOTIDE SEQUENCE [LARGE SCALE GENOMIC DNA]</scope>
    <source>
        <strain evidence="18 19">SWB007</strain>
    </source>
</reference>
<dbReference type="Pfam" id="PF16124">
    <property type="entry name" value="RecQ_Zn_bind"/>
    <property type="match status" value="1"/>
</dbReference>
<comment type="similarity">
    <text evidence="3">Belongs to the helicase family. RecQ subfamily.</text>
</comment>
<dbReference type="InterPro" id="IPR027417">
    <property type="entry name" value="P-loop_NTPase"/>
</dbReference>
<dbReference type="PANTHER" id="PTHR13710:SF105">
    <property type="entry name" value="ATP-DEPENDENT DNA HELICASE Q1"/>
    <property type="match status" value="1"/>
</dbReference>
<comment type="catalytic activity">
    <reaction evidence="11">
        <text>Couples ATP hydrolysis with the unwinding of duplex DNA by translocating in the 3'-5' direction.</text>
        <dbReference type="EC" id="5.6.2.4"/>
    </reaction>
</comment>
<organism evidence="18 19">
    <name type="scientific">Enhygromyxa salina</name>
    <dbReference type="NCBI Taxonomy" id="215803"/>
    <lineage>
        <taxon>Bacteria</taxon>
        <taxon>Pseudomonadati</taxon>
        <taxon>Myxococcota</taxon>
        <taxon>Polyangia</taxon>
        <taxon>Nannocystales</taxon>
        <taxon>Nannocystaceae</taxon>
        <taxon>Enhygromyxa</taxon>
    </lineage>
</organism>
<dbReference type="GO" id="GO:0030894">
    <property type="term" value="C:replisome"/>
    <property type="evidence" value="ECO:0007669"/>
    <property type="project" value="TreeGrafter"/>
</dbReference>
<dbReference type="CDD" id="cd17920">
    <property type="entry name" value="DEXHc_RecQ"/>
    <property type="match status" value="1"/>
</dbReference>
<dbReference type="Pfam" id="PF00570">
    <property type="entry name" value="HRDC"/>
    <property type="match status" value="1"/>
</dbReference>
<dbReference type="Gene3D" id="1.10.10.10">
    <property type="entry name" value="Winged helix-like DNA-binding domain superfamily/Winged helix DNA-binding domain"/>
    <property type="match status" value="1"/>
</dbReference>
<evidence type="ECO:0000313" key="18">
    <source>
        <dbReference type="EMBL" id="PRP90413.1"/>
    </source>
</evidence>
<evidence type="ECO:0000256" key="8">
    <source>
        <dbReference type="ARBA" id="ARBA00022840"/>
    </source>
</evidence>
<dbReference type="GO" id="GO:0043138">
    <property type="term" value="F:3'-5' DNA helicase activity"/>
    <property type="evidence" value="ECO:0007669"/>
    <property type="project" value="UniProtKB-EC"/>
</dbReference>
<name>A0A2S9XC24_9BACT</name>
<evidence type="ECO:0000256" key="11">
    <source>
        <dbReference type="ARBA" id="ARBA00034617"/>
    </source>
</evidence>
<dbReference type="InterPro" id="IPR014001">
    <property type="entry name" value="Helicase_ATP-bd"/>
</dbReference>
<comment type="cofactor">
    <cofactor evidence="1">
        <name>Mg(2+)</name>
        <dbReference type="ChEBI" id="CHEBI:18420"/>
    </cofactor>
</comment>
<keyword evidence="10" id="KW-0413">Isomerase</keyword>
<evidence type="ECO:0000259" key="17">
    <source>
        <dbReference type="PROSITE" id="PS51194"/>
    </source>
</evidence>
<dbReference type="Proteomes" id="UP000238823">
    <property type="component" value="Unassembled WGS sequence"/>
</dbReference>
<evidence type="ECO:0000256" key="7">
    <source>
        <dbReference type="ARBA" id="ARBA00022806"/>
    </source>
</evidence>
<dbReference type="Gene3D" id="1.10.150.80">
    <property type="entry name" value="HRDC domain"/>
    <property type="match status" value="1"/>
</dbReference>
<dbReference type="GO" id="GO:0005737">
    <property type="term" value="C:cytoplasm"/>
    <property type="evidence" value="ECO:0007669"/>
    <property type="project" value="TreeGrafter"/>
</dbReference>
<evidence type="ECO:0000259" key="15">
    <source>
        <dbReference type="PROSITE" id="PS50967"/>
    </source>
</evidence>
<dbReference type="InterPro" id="IPR010997">
    <property type="entry name" value="HRDC-like_sf"/>
</dbReference>
<dbReference type="GO" id="GO:0043590">
    <property type="term" value="C:bacterial nucleoid"/>
    <property type="evidence" value="ECO:0007669"/>
    <property type="project" value="TreeGrafter"/>
</dbReference>
<dbReference type="FunFam" id="3.40.50.300:FF:001389">
    <property type="entry name" value="ATP-dependent DNA helicase RecQ"/>
    <property type="match status" value="1"/>
</dbReference>
<dbReference type="PROSITE" id="PS51192">
    <property type="entry name" value="HELICASE_ATP_BIND_1"/>
    <property type="match status" value="1"/>
</dbReference>
<keyword evidence="7 18" id="KW-0347">Helicase</keyword>
<dbReference type="GO" id="GO:0003677">
    <property type="term" value="F:DNA binding"/>
    <property type="evidence" value="ECO:0007669"/>
    <property type="project" value="UniProtKB-KW"/>
</dbReference>
<evidence type="ECO:0000256" key="3">
    <source>
        <dbReference type="ARBA" id="ARBA00005446"/>
    </source>
</evidence>
<dbReference type="EC" id="5.6.2.4" evidence="12"/>
<comment type="cofactor">
    <cofactor evidence="2">
        <name>Zn(2+)</name>
        <dbReference type="ChEBI" id="CHEBI:29105"/>
    </cofactor>
</comment>
<dbReference type="InterPro" id="IPR002121">
    <property type="entry name" value="HRDC_dom"/>
</dbReference>
<dbReference type="InterPro" id="IPR004589">
    <property type="entry name" value="DNA_helicase_ATP-dep_RecQ"/>
</dbReference>
<dbReference type="InterPro" id="IPR011545">
    <property type="entry name" value="DEAD/DEAH_box_helicase_dom"/>
</dbReference>
<proteinExistence type="inferred from homology"/>
<dbReference type="SUPFAM" id="SSF46785">
    <property type="entry name" value="Winged helix' DNA-binding domain"/>
    <property type="match status" value="1"/>
</dbReference>
<evidence type="ECO:0000256" key="9">
    <source>
        <dbReference type="ARBA" id="ARBA00023125"/>
    </source>
</evidence>
<evidence type="ECO:0000256" key="1">
    <source>
        <dbReference type="ARBA" id="ARBA00001946"/>
    </source>
</evidence>
<evidence type="ECO:0000256" key="12">
    <source>
        <dbReference type="ARBA" id="ARBA00034808"/>
    </source>
</evidence>
<dbReference type="InterPro" id="IPR018982">
    <property type="entry name" value="RQC_domain"/>
</dbReference>
<keyword evidence="9" id="KW-0238">DNA-binding</keyword>
<dbReference type="GO" id="GO:0006281">
    <property type="term" value="P:DNA repair"/>
    <property type="evidence" value="ECO:0007669"/>
    <property type="project" value="InterPro"/>
</dbReference>
<dbReference type="SMART" id="SM00490">
    <property type="entry name" value="HELICc"/>
    <property type="match status" value="1"/>
</dbReference>
<dbReference type="Pfam" id="PF09382">
    <property type="entry name" value="RQC"/>
    <property type="match status" value="1"/>
</dbReference>
<dbReference type="NCBIfam" id="TIGR00614">
    <property type="entry name" value="recQ_fam"/>
    <property type="match status" value="1"/>
</dbReference>